<dbReference type="AlphaFoldDB" id="A0A0N5CAD7"/>
<name>A0A0N5CAD7_STREA</name>
<keyword evidence="1" id="KW-1185">Reference proteome</keyword>
<organism evidence="1 2">
    <name type="scientific">Strongyloides papillosus</name>
    <name type="common">Intestinal threadworm</name>
    <dbReference type="NCBI Taxonomy" id="174720"/>
    <lineage>
        <taxon>Eukaryota</taxon>
        <taxon>Metazoa</taxon>
        <taxon>Ecdysozoa</taxon>
        <taxon>Nematoda</taxon>
        <taxon>Chromadorea</taxon>
        <taxon>Rhabditida</taxon>
        <taxon>Tylenchina</taxon>
        <taxon>Panagrolaimomorpha</taxon>
        <taxon>Strongyloidoidea</taxon>
        <taxon>Strongyloididae</taxon>
        <taxon>Strongyloides</taxon>
    </lineage>
</organism>
<proteinExistence type="predicted"/>
<accession>A0A0N5CAD7</accession>
<dbReference type="Proteomes" id="UP000046392">
    <property type="component" value="Unplaced"/>
</dbReference>
<dbReference type="WBParaSite" id="SPAL_0001485900.1">
    <property type="protein sequence ID" value="SPAL_0001485900.1"/>
    <property type="gene ID" value="SPAL_0001485900"/>
</dbReference>
<reference evidence="2" key="1">
    <citation type="submission" date="2017-02" db="UniProtKB">
        <authorList>
            <consortium name="WormBaseParasite"/>
        </authorList>
    </citation>
    <scope>IDENTIFICATION</scope>
</reference>
<protein>
    <submittedName>
        <fullName evidence="2">C2H2-type domain-containing protein</fullName>
    </submittedName>
</protein>
<evidence type="ECO:0000313" key="2">
    <source>
        <dbReference type="WBParaSite" id="SPAL_0001485900.1"/>
    </source>
</evidence>
<evidence type="ECO:0000313" key="1">
    <source>
        <dbReference type="Proteomes" id="UP000046392"/>
    </source>
</evidence>
<sequence>MNDLNSLKCYFCSEIVYLRNLLNHIKRYHPQTSDDTLILCTYKNCFMKRRCKFQTFLNHFKHYHDNQFTTLNSPRVNGIKRPYTPSTESGNFLSGKYGYFDINSIPENLKSLYLGKFINSKIFEFLSKHEMTNKGIEELHTMFTEIMVQTKFLPLSNAVEYLTFKKDMIQSKQLVKGLNFDDQELWSNDFCSESEDDFNEDNSQILSTIDTSEALKRAYCIDIPTVVAEHLEKLNEKDKELLESIGSKSIPTIIWMDDHKLVSPIGVSSKDGDLTHICFKLLLRGSNETSSKRCNVLTFAYLPSYISKQTGYKLPLEHALKHFKAARIFFNNQTYTLSVRLLVADHVVHQSILELKLNFKNTGENSVCPICSCKPKDYRKIEKCQQTQSYISNNVSTNPQLKNLLPNNCRSYSDPFHDLQEGMSTDMDDNVLMTLIVYK</sequence>